<dbReference type="Gene3D" id="3.40.50.300">
    <property type="entry name" value="P-loop containing nucleotide triphosphate hydrolases"/>
    <property type="match status" value="1"/>
</dbReference>
<dbReference type="InterPro" id="IPR056884">
    <property type="entry name" value="NPHP3-like_N"/>
</dbReference>
<dbReference type="SUPFAM" id="SSF52540">
    <property type="entry name" value="P-loop containing nucleoside triphosphate hydrolases"/>
    <property type="match status" value="1"/>
</dbReference>
<feature type="repeat" description="ANK" evidence="2">
    <location>
        <begin position="902"/>
        <end position="934"/>
    </location>
</feature>
<keyword evidence="6" id="KW-1185">Reference proteome</keyword>
<dbReference type="AlphaFoldDB" id="A0A9P7Y6P3"/>
<comment type="caution">
    <text evidence="5">The sequence shown here is derived from an EMBL/GenBank/DDBJ whole genome shotgun (WGS) entry which is preliminary data.</text>
</comment>
<protein>
    <recommendedName>
        <fullName evidence="4">Nephrocystin 3-like N-terminal domain-containing protein</fullName>
    </recommendedName>
</protein>
<evidence type="ECO:0000256" key="1">
    <source>
        <dbReference type="ARBA" id="ARBA00022737"/>
    </source>
</evidence>
<feature type="region of interest" description="Disordered" evidence="3">
    <location>
        <begin position="1"/>
        <end position="21"/>
    </location>
</feature>
<dbReference type="InterPro" id="IPR036770">
    <property type="entry name" value="Ankyrin_rpt-contain_sf"/>
</dbReference>
<feature type="repeat" description="ANK" evidence="2">
    <location>
        <begin position="935"/>
        <end position="967"/>
    </location>
</feature>
<dbReference type="Gene3D" id="1.25.40.20">
    <property type="entry name" value="Ankyrin repeat-containing domain"/>
    <property type="match status" value="1"/>
</dbReference>
<feature type="repeat" description="ANK" evidence="2">
    <location>
        <begin position="869"/>
        <end position="901"/>
    </location>
</feature>
<feature type="repeat" description="ANK" evidence="2">
    <location>
        <begin position="841"/>
        <end position="868"/>
    </location>
</feature>
<evidence type="ECO:0000256" key="3">
    <source>
        <dbReference type="SAM" id="MobiDB-lite"/>
    </source>
</evidence>
<evidence type="ECO:0000259" key="4">
    <source>
        <dbReference type="Pfam" id="PF24883"/>
    </source>
</evidence>
<dbReference type="PANTHER" id="PTHR10039:SF5">
    <property type="entry name" value="NACHT DOMAIN-CONTAINING PROTEIN"/>
    <property type="match status" value="1"/>
</dbReference>
<dbReference type="PANTHER" id="PTHR10039">
    <property type="entry name" value="AMELOGENIN"/>
    <property type="match status" value="1"/>
</dbReference>
<dbReference type="SMART" id="SM00248">
    <property type="entry name" value="ANK"/>
    <property type="match status" value="8"/>
</dbReference>
<dbReference type="SUPFAM" id="SSF48403">
    <property type="entry name" value="Ankyrin repeat"/>
    <property type="match status" value="1"/>
</dbReference>
<dbReference type="PROSITE" id="PS50088">
    <property type="entry name" value="ANK_REPEAT"/>
    <property type="match status" value="7"/>
</dbReference>
<dbReference type="InterPro" id="IPR027417">
    <property type="entry name" value="P-loop_NTPase"/>
</dbReference>
<evidence type="ECO:0000256" key="2">
    <source>
        <dbReference type="PROSITE-ProRule" id="PRU00023"/>
    </source>
</evidence>
<dbReference type="PRINTS" id="PR01415">
    <property type="entry name" value="ANKYRIN"/>
</dbReference>
<feature type="repeat" description="ANK" evidence="2">
    <location>
        <begin position="1067"/>
        <end position="1093"/>
    </location>
</feature>
<proteinExistence type="predicted"/>
<sequence>MAGVNQHGSTFSGRNETQSGNIHQGNFLQGDIYQRDVILNIAQSQEPRQDCRLPAIDSIIVDLFLQRLSKYDQKGHKRTIPSLDCDKPEFYWIFRNIDFQDWSASRSPVLWLSGPPKCNLDQISSYIVDSAKNGVPNTERCVLYFFCLAAAKEKSIVSVFVHTLLYQIICCSRGKEALIGESFLDALKGMLEKRDAATQRPHFEGSPETKLERILHVASDHVLWTALEEVLLDEQGRELVVVVDGLDKVRHEKGKFTKAVREFVERLRDGTSKVQVLLTSLPQAEIKEVLGELLCIEYDKERTECLASLRFDNSRYNKISEGYEGSFKWIWRHSQYEQWSASDASRLLYLQGKPGSGKSTLTKYFKDNLQECERGAKSATVAKFFYSDREGELQRDHRNMLRSILYDIIDQIEVFFYDGFQSEYRKCCPAGWDYISLRKALLSIGDYSPEERLKLYLIIDAVDESDDRDRRDILELLLSLCSRTTNCVVKVFIASRPVGFLEHRINETHSFIKLQDETKLDISIFAGSFLKKLDLTDFLDQAIEYIVENAHGVFLWVKLVAEELLAYNEVGCAEKVLLEFLRSLPTELEDFYSRMLTKMKNKPDLPDKVKMFQFVLFACRPLAVSELLHALGIPDNSDTKFTASDESFKRSIPLERYIGLCGGGLLEVRRRGIITSEVDSTNSQTNEAVGSDSVQVMHQTVREFFLRSDGDVSKSEFRMSEKDAHIRISITCLRYLMLCAANTSLAKRLPDIKSWTSELFKDYAQYLDERPFANYALSYLKHHIDGCYSDANVSDISSQFINELIHSPAAYILEGWVSSNLKTPLSSEHGGAAEDFRDKVIHAAVFNGFLTATKVLLTAGANVNAEDEDGSLPLSRAAERGHEAVVQLLLQKGAKVNAQGGYHGNALQAASVRGHEAIVQLLLQNGAEVNAQGGYYGNALRAASYEGHEATVQLLLQNGAEVNAQGGYYGNALRAASYEGHEATVQLLLQNGAEVNAQGGYHGNALQAASVRGHEAIVQLLLQNGAEVNAQGGYHGNALQAAAVKGHKIIVQLLLQKRAEVNAQGGYHGNALQAASVRGHEAIVQLLLQNGAE</sequence>
<keyword evidence="2" id="KW-0040">ANK repeat</keyword>
<feature type="repeat" description="ANK" evidence="2">
    <location>
        <begin position="968"/>
        <end position="1000"/>
    </location>
</feature>
<evidence type="ECO:0000313" key="6">
    <source>
        <dbReference type="Proteomes" id="UP000824998"/>
    </source>
</evidence>
<dbReference type="Proteomes" id="UP000824998">
    <property type="component" value="Unassembled WGS sequence"/>
</dbReference>
<evidence type="ECO:0000313" key="5">
    <source>
        <dbReference type="EMBL" id="KAG9227962.1"/>
    </source>
</evidence>
<dbReference type="Pfam" id="PF13637">
    <property type="entry name" value="Ank_4"/>
    <property type="match status" value="1"/>
</dbReference>
<name>A0A9P7Y6P3_9HELO</name>
<dbReference type="OrthoDB" id="194358at2759"/>
<dbReference type="Pfam" id="PF24883">
    <property type="entry name" value="NPHP3_N"/>
    <property type="match status" value="2"/>
</dbReference>
<reference evidence="5" key="1">
    <citation type="journal article" date="2021" name="IMA Fungus">
        <title>Genomic characterization of three marine fungi, including Emericellopsis atlantica sp. nov. with signatures of a generalist lifestyle and marine biomass degradation.</title>
        <authorList>
            <person name="Hagestad O.C."/>
            <person name="Hou L."/>
            <person name="Andersen J.H."/>
            <person name="Hansen E.H."/>
            <person name="Altermark B."/>
            <person name="Li C."/>
            <person name="Kuhnert E."/>
            <person name="Cox R.J."/>
            <person name="Crous P.W."/>
            <person name="Spatafora J.W."/>
            <person name="Lail K."/>
            <person name="Amirebrahimi M."/>
            <person name="Lipzen A."/>
            <person name="Pangilinan J."/>
            <person name="Andreopoulos W."/>
            <person name="Hayes R.D."/>
            <person name="Ng V."/>
            <person name="Grigoriev I.V."/>
            <person name="Jackson S.A."/>
            <person name="Sutton T.D.S."/>
            <person name="Dobson A.D.W."/>
            <person name="Rama T."/>
        </authorList>
    </citation>
    <scope>NUCLEOTIDE SEQUENCE</scope>
    <source>
        <strain evidence="5">TRa018bII</strain>
    </source>
</reference>
<dbReference type="InterPro" id="IPR002110">
    <property type="entry name" value="Ankyrin_rpt"/>
</dbReference>
<feature type="domain" description="Nephrocystin 3-like N-terminal" evidence="4">
    <location>
        <begin position="92"/>
        <end position="280"/>
    </location>
</feature>
<keyword evidence="1" id="KW-0677">Repeat</keyword>
<feature type="domain" description="Nephrocystin 3-like N-terminal" evidence="4">
    <location>
        <begin position="325"/>
        <end position="496"/>
    </location>
</feature>
<dbReference type="Pfam" id="PF12796">
    <property type="entry name" value="Ank_2"/>
    <property type="match status" value="2"/>
</dbReference>
<feature type="non-terminal residue" evidence="5">
    <location>
        <position position="1093"/>
    </location>
</feature>
<organism evidence="5 6">
    <name type="scientific">Amylocarpus encephaloides</name>
    <dbReference type="NCBI Taxonomy" id="45428"/>
    <lineage>
        <taxon>Eukaryota</taxon>
        <taxon>Fungi</taxon>
        <taxon>Dikarya</taxon>
        <taxon>Ascomycota</taxon>
        <taxon>Pezizomycotina</taxon>
        <taxon>Leotiomycetes</taxon>
        <taxon>Helotiales</taxon>
        <taxon>Helotiales incertae sedis</taxon>
        <taxon>Amylocarpus</taxon>
    </lineage>
</organism>
<dbReference type="PROSITE" id="PS50297">
    <property type="entry name" value="ANK_REP_REGION"/>
    <property type="match status" value="4"/>
</dbReference>
<dbReference type="EMBL" id="MU252347">
    <property type="protein sequence ID" value="KAG9227962.1"/>
    <property type="molecule type" value="Genomic_DNA"/>
</dbReference>
<gene>
    <name evidence="5" type="ORF">BJ875DRAFT_490517</name>
</gene>
<feature type="repeat" description="ANK" evidence="2">
    <location>
        <begin position="1001"/>
        <end position="1033"/>
    </location>
</feature>
<accession>A0A9P7Y6P3</accession>